<dbReference type="EMBL" id="JBHSLN010000021">
    <property type="protein sequence ID" value="MFC5297441.1"/>
    <property type="molecule type" value="Genomic_DNA"/>
</dbReference>
<dbReference type="GeneID" id="303298206"/>
<sequence>MIVIGNKAITLIVGVLVVATMLVAYSSLVSGNDKVTVTLVGMLISLLTAEYLKSRLRRQALSDEGAGARDGAEPAK</sequence>
<gene>
    <name evidence="2" type="ORF">ACFPK8_07955</name>
</gene>
<name>A0ABW0FFW9_9MICO</name>
<feature type="transmembrane region" description="Helical" evidence="1">
    <location>
        <begin position="35"/>
        <end position="52"/>
    </location>
</feature>
<keyword evidence="3" id="KW-1185">Reference proteome</keyword>
<evidence type="ECO:0008006" key="4">
    <source>
        <dbReference type="Google" id="ProtNLM"/>
    </source>
</evidence>
<feature type="transmembrane region" description="Helical" evidence="1">
    <location>
        <begin position="9"/>
        <end position="29"/>
    </location>
</feature>
<accession>A0ABW0FFW9</accession>
<evidence type="ECO:0000313" key="2">
    <source>
        <dbReference type="EMBL" id="MFC5297441.1"/>
    </source>
</evidence>
<keyword evidence="1" id="KW-0812">Transmembrane</keyword>
<dbReference type="Proteomes" id="UP001595937">
    <property type="component" value="Unassembled WGS sequence"/>
</dbReference>
<organism evidence="2 3">
    <name type="scientific">Brachybacterium tyrofermentans</name>
    <dbReference type="NCBI Taxonomy" id="47848"/>
    <lineage>
        <taxon>Bacteria</taxon>
        <taxon>Bacillati</taxon>
        <taxon>Actinomycetota</taxon>
        <taxon>Actinomycetes</taxon>
        <taxon>Micrococcales</taxon>
        <taxon>Dermabacteraceae</taxon>
        <taxon>Brachybacterium</taxon>
    </lineage>
</organism>
<proteinExistence type="predicted"/>
<dbReference type="RefSeq" id="WP_193118804.1">
    <property type="nucleotide sequence ID" value="NZ_BAAAIR010000044.1"/>
</dbReference>
<evidence type="ECO:0000313" key="3">
    <source>
        <dbReference type="Proteomes" id="UP001595937"/>
    </source>
</evidence>
<keyword evidence="1" id="KW-0472">Membrane</keyword>
<keyword evidence="1" id="KW-1133">Transmembrane helix</keyword>
<evidence type="ECO:0000256" key="1">
    <source>
        <dbReference type="SAM" id="Phobius"/>
    </source>
</evidence>
<reference evidence="3" key="1">
    <citation type="journal article" date="2019" name="Int. J. Syst. Evol. Microbiol.">
        <title>The Global Catalogue of Microorganisms (GCM) 10K type strain sequencing project: providing services to taxonomists for standard genome sequencing and annotation.</title>
        <authorList>
            <consortium name="The Broad Institute Genomics Platform"/>
            <consortium name="The Broad Institute Genome Sequencing Center for Infectious Disease"/>
            <person name="Wu L."/>
            <person name="Ma J."/>
        </authorList>
    </citation>
    <scope>NUCLEOTIDE SEQUENCE [LARGE SCALE GENOMIC DNA]</scope>
    <source>
        <strain evidence="3">CGMCC 1.16455</strain>
    </source>
</reference>
<protein>
    <recommendedName>
        <fullName evidence="4">DUF3188 domain-containing protein</fullName>
    </recommendedName>
</protein>
<comment type="caution">
    <text evidence="2">The sequence shown here is derived from an EMBL/GenBank/DDBJ whole genome shotgun (WGS) entry which is preliminary data.</text>
</comment>